<proteinExistence type="predicted"/>
<dbReference type="EMBL" id="JASCQP010000027">
    <property type="protein sequence ID" value="MDI5891835.1"/>
    <property type="molecule type" value="Genomic_DNA"/>
</dbReference>
<dbReference type="PANTHER" id="PTHR11102">
    <property type="entry name" value="SEL-1-LIKE PROTEIN"/>
    <property type="match status" value="1"/>
</dbReference>
<dbReference type="InterPro" id="IPR006597">
    <property type="entry name" value="Sel1-like"/>
</dbReference>
<dbReference type="Proteomes" id="UP001225957">
    <property type="component" value="Unassembled WGS sequence"/>
</dbReference>
<comment type="caution">
    <text evidence="1">The sequence shown here is derived from an EMBL/GenBank/DDBJ whole genome shotgun (WGS) entry which is preliminary data.</text>
</comment>
<accession>A0ABT6V0U1</accession>
<keyword evidence="2" id="KW-1185">Reference proteome</keyword>
<gene>
    <name evidence="1" type="ORF">QLQ83_12080</name>
</gene>
<dbReference type="InterPro" id="IPR050767">
    <property type="entry name" value="Sel1_AlgK"/>
</dbReference>
<sequence length="655" mass="72824">MHHTEPLLSDEQVRKVDGIVGTYQFPGGEVESQNRFYLRLWPAEERGYFIEGYMLQESKPAGSTLTFPAWLRVGQRSNGTWLGEIRHDDLYLPMPMARSGGHFEAWPLVLLPFDKQQEQAEALGFTVENSGKLNGADRSRERFLSLVDALMGSLLDGEEGLPLLHTSFDFAEAVDSPRRSYLQDLDGRWYRALEAQNTPPSAEAVRSIQILADRDDPWAHYAMARFYGNGYYVERDIKLAREHAERALELGESKAHGILGFLALSGLEGEADVTTAQRHYRLAAAANDPAGTRNLGLVLLQSDNDIEEGVKLLNQAVGLGDPFAAYELGVRYTQGQGVTASATRAFPLMRQAAEWGHTEASYQAGWALENGKGVAVDAKAALAHYRRAANQRHIKAQIALGRFYWEGTEVTQSPASAISWFQRAAEREDVLAMSWLGHALSSAPGELRDDAQAAVWFKRAADGGNAFAMWRYGVHLADGRGVKRDMSQAHKWLARAEEEGEERARQDFKRVETLITQAVDRLNRQQSGQTGGPTEEDLRVIYAAQTGAINKQQDDLRRRCENREFQRGGGDPLMAMQCVVVMAGGQMQTGVRGVRLIGCEKAPGRPGWNCDWQVALDINSPGMPGSLNQMMGQWQACTGRLVRAGQKWQMVERRC</sequence>
<dbReference type="Gene3D" id="1.25.40.10">
    <property type="entry name" value="Tetratricopeptide repeat domain"/>
    <property type="match status" value="2"/>
</dbReference>
<evidence type="ECO:0000313" key="2">
    <source>
        <dbReference type="Proteomes" id="UP001225957"/>
    </source>
</evidence>
<dbReference type="PANTHER" id="PTHR11102:SF160">
    <property type="entry name" value="ERAD-ASSOCIATED E3 UBIQUITIN-PROTEIN LIGASE COMPONENT HRD3"/>
    <property type="match status" value="1"/>
</dbReference>
<dbReference type="SMART" id="SM00671">
    <property type="entry name" value="SEL1"/>
    <property type="match status" value="8"/>
</dbReference>
<dbReference type="RefSeq" id="WP_282735772.1">
    <property type="nucleotide sequence ID" value="NZ_JASCQP010000027.1"/>
</dbReference>
<organism evidence="1 2">
    <name type="scientific">Halomonas rhizosphaerae</name>
    <dbReference type="NCBI Taxonomy" id="3043296"/>
    <lineage>
        <taxon>Bacteria</taxon>
        <taxon>Pseudomonadati</taxon>
        <taxon>Pseudomonadota</taxon>
        <taxon>Gammaproteobacteria</taxon>
        <taxon>Oceanospirillales</taxon>
        <taxon>Halomonadaceae</taxon>
        <taxon>Halomonas</taxon>
    </lineage>
</organism>
<dbReference type="SUPFAM" id="SSF81901">
    <property type="entry name" value="HCP-like"/>
    <property type="match status" value="2"/>
</dbReference>
<name>A0ABT6V0U1_9GAMM</name>
<dbReference type="Pfam" id="PF08238">
    <property type="entry name" value="Sel1"/>
    <property type="match status" value="7"/>
</dbReference>
<evidence type="ECO:0000313" key="1">
    <source>
        <dbReference type="EMBL" id="MDI5891835.1"/>
    </source>
</evidence>
<protein>
    <submittedName>
        <fullName evidence="1">SEL1-like repeat protein</fullName>
    </submittedName>
</protein>
<reference evidence="1 2" key="1">
    <citation type="submission" date="2023-04" db="EMBL/GenBank/DDBJ databases">
        <title>Halomonas strains isolated from rhizosphere soil.</title>
        <authorList>
            <person name="Xu L."/>
            <person name="Sun J.-Q."/>
        </authorList>
    </citation>
    <scope>NUCLEOTIDE SEQUENCE [LARGE SCALE GENOMIC DNA]</scope>
    <source>
        <strain evidence="1 2">LR5S20</strain>
    </source>
</reference>
<dbReference type="InterPro" id="IPR011990">
    <property type="entry name" value="TPR-like_helical_dom_sf"/>
</dbReference>